<name>A0AB39ZN68_DROSZ</name>
<dbReference type="AlphaFoldDB" id="A0AB39ZN68"/>
<accession>A0AB39ZN68</accession>
<organism evidence="1 2">
    <name type="scientific">Drosophila suzukii</name>
    <name type="common">Spotted-wing drosophila fruit fly</name>
    <dbReference type="NCBI Taxonomy" id="28584"/>
    <lineage>
        <taxon>Eukaryota</taxon>
        <taxon>Metazoa</taxon>
        <taxon>Ecdysozoa</taxon>
        <taxon>Arthropoda</taxon>
        <taxon>Hexapoda</taxon>
        <taxon>Insecta</taxon>
        <taxon>Pterygota</taxon>
        <taxon>Neoptera</taxon>
        <taxon>Endopterygota</taxon>
        <taxon>Diptera</taxon>
        <taxon>Brachycera</taxon>
        <taxon>Muscomorpha</taxon>
        <taxon>Ephydroidea</taxon>
        <taxon>Drosophilidae</taxon>
        <taxon>Drosophila</taxon>
        <taxon>Sophophora</taxon>
    </lineage>
</organism>
<reference evidence="2" key="1">
    <citation type="submission" date="2025-08" db="UniProtKB">
        <authorList>
            <consortium name="RefSeq"/>
        </authorList>
    </citation>
    <scope>IDENTIFICATION</scope>
</reference>
<dbReference type="RefSeq" id="XP_016939549.3">
    <property type="nucleotide sequence ID" value="XM_017084060.4"/>
</dbReference>
<gene>
    <name evidence="2" type="primary">LOC108017101</name>
</gene>
<protein>
    <submittedName>
        <fullName evidence="2">Uncharacterized protein</fullName>
    </submittedName>
</protein>
<evidence type="ECO:0000313" key="2">
    <source>
        <dbReference type="RefSeq" id="XP_016939549.3"/>
    </source>
</evidence>
<proteinExistence type="predicted"/>
<sequence>MASSPKKEHFEELVESMAVEKVERTLALSSVEKTLQDSEACKLLRRFMESANKSLQCLDIYEKCAEFLAEKHPIYDSFELDILARLGLAPHLKQNLSYRLENGDPISISLCLKNIMRSCRDEIEEFFTDFKDSITKKLTNLKLEPQE</sequence>
<evidence type="ECO:0000313" key="1">
    <source>
        <dbReference type="Proteomes" id="UP001652628"/>
    </source>
</evidence>
<dbReference type="GeneID" id="108017101"/>
<keyword evidence="1" id="KW-1185">Reference proteome</keyword>
<dbReference type="Proteomes" id="UP001652628">
    <property type="component" value="Chromosome 3"/>
</dbReference>